<dbReference type="GeneID" id="96904579"/>
<dbReference type="STRING" id="1064592.G0VHM9"/>
<evidence type="ECO:0000256" key="1">
    <source>
        <dbReference type="SAM" id="MobiDB-lite"/>
    </source>
</evidence>
<dbReference type="Proteomes" id="UP000001640">
    <property type="component" value="Chromosome 7"/>
</dbReference>
<reference key="2">
    <citation type="submission" date="2011-08" db="EMBL/GenBank/DDBJ databases">
        <title>Genome sequence of Naumovozyma castellii.</title>
        <authorList>
            <person name="Gordon J.L."/>
            <person name="Armisen D."/>
            <person name="Proux-Wera E."/>
            <person name="OhEigeartaigh S.S."/>
            <person name="Byrne K.P."/>
            <person name="Wolfe K.H."/>
        </authorList>
    </citation>
    <scope>NUCLEOTIDE SEQUENCE</scope>
    <source>
        <strain>Type strain:CBS 4309</strain>
    </source>
</reference>
<feature type="compositionally biased region" description="Basic residues" evidence="1">
    <location>
        <begin position="353"/>
        <end position="369"/>
    </location>
</feature>
<sequence length="510" mass="58031">MQNIDLVRGNHTWRVLEEVQESAGMDNHNDSSECVKSLLDPHLSVLEMLERKDNDTVMEASSRISRSWQNIESPADSKQLLSAKSSQVSNLVSILSSSSDTSDEEVDRINSLNSAGEGSSKNYNNPSPLQNPIYLPEFTDVTAGDNDDGIASTITKSLTSSSTISNSFVMPTLSLSSSQSQQRKFQILIFGRLGPSFYRTIPKQYQYLFHVPNQLNTLTRNEMDNFTAFLIIFEELKELVSLLNRISEELSFKKVPPPIIPICQPGQKIKVKSILKYFLKNNFVTLLSPIIIINDERALLKMFKTMQSISKTVISASSSTTSSDNEEEESSDPSMNDKVIDVKTIKESMMSSQKKKNKKKHHNNRRKEHVRSSSTSFFKNKWVVWSISLTVGAGMGYIISYCVFNSSKRLPLEKIAHQTRPGPLSSLIHLKSNKNLLYLERTTPNDYSWSYFQNTWEFCKETVNQLNSTFKKIIRKPFAMFENLITTTINSKDWKFDEQDRILALCYLLL</sequence>
<proteinExistence type="predicted"/>
<dbReference type="KEGG" id="ncs:NCAS_0G00260"/>
<dbReference type="eggNOG" id="ENOG502QY5V">
    <property type="taxonomic scope" value="Eukaryota"/>
</dbReference>
<evidence type="ECO:0000313" key="3">
    <source>
        <dbReference type="EMBL" id="CCC70913.1"/>
    </source>
</evidence>
<evidence type="ECO:0000313" key="4">
    <source>
        <dbReference type="Proteomes" id="UP000001640"/>
    </source>
</evidence>
<dbReference type="GO" id="GO:0140580">
    <property type="term" value="F:mitochondrion autophagosome adaptor activity"/>
    <property type="evidence" value="ECO:0007669"/>
    <property type="project" value="EnsemblFungi"/>
</dbReference>
<protein>
    <recommendedName>
        <fullName evidence="5">Autophagy-related protein 32</fullName>
    </recommendedName>
</protein>
<evidence type="ECO:0008006" key="5">
    <source>
        <dbReference type="Google" id="ProtNLM"/>
    </source>
</evidence>
<keyword evidence="4" id="KW-1185">Reference proteome</keyword>
<dbReference type="EMBL" id="HE576758">
    <property type="protein sequence ID" value="CCC70913.1"/>
    <property type="molecule type" value="Genomic_DNA"/>
</dbReference>
<gene>
    <name evidence="3" type="primary">NCAS0G00260</name>
    <name evidence="3" type="ordered locus">NCAS_0G00260</name>
</gene>
<dbReference type="GO" id="GO:0005741">
    <property type="term" value="C:mitochondrial outer membrane"/>
    <property type="evidence" value="ECO:0007669"/>
    <property type="project" value="EnsemblFungi"/>
</dbReference>
<dbReference type="HOGENOM" id="CLU_039418_0_0_1"/>
<dbReference type="FunCoup" id="G0VHM9">
    <property type="interactions" value="73"/>
</dbReference>
<dbReference type="AlphaFoldDB" id="G0VHM9"/>
<feature type="transmembrane region" description="Helical" evidence="2">
    <location>
        <begin position="382"/>
        <end position="404"/>
    </location>
</feature>
<feature type="region of interest" description="Disordered" evidence="1">
    <location>
        <begin position="103"/>
        <end position="129"/>
    </location>
</feature>
<keyword evidence="2" id="KW-1133">Transmembrane helix</keyword>
<dbReference type="GO" id="GO:0000422">
    <property type="term" value="P:autophagy of mitochondrion"/>
    <property type="evidence" value="ECO:0007669"/>
    <property type="project" value="EnsemblFungi"/>
</dbReference>
<accession>G0VHM9</accession>
<feature type="region of interest" description="Disordered" evidence="1">
    <location>
        <begin position="317"/>
        <end position="372"/>
    </location>
</feature>
<keyword evidence="2" id="KW-0812">Transmembrane</keyword>
<name>G0VHM9_NAUCA</name>
<organism evidence="3 4">
    <name type="scientific">Naumovozyma castellii</name>
    <name type="common">Yeast</name>
    <name type="synonym">Saccharomyces castellii</name>
    <dbReference type="NCBI Taxonomy" id="27288"/>
    <lineage>
        <taxon>Eukaryota</taxon>
        <taxon>Fungi</taxon>
        <taxon>Dikarya</taxon>
        <taxon>Ascomycota</taxon>
        <taxon>Saccharomycotina</taxon>
        <taxon>Saccharomycetes</taxon>
        <taxon>Saccharomycetales</taxon>
        <taxon>Saccharomycetaceae</taxon>
        <taxon>Naumovozyma</taxon>
    </lineage>
</organism>
<feature type="compositionally biased region" description="Polar residues" evidence="1">
    <location>
        <begin position="110"/>
        <end position="129"/>
    </location>
</feature>
<dbReference type="OrthoDB" id="4066282at2759"/>
<evidence type="ECO:0000256" key="2">
    <source>
        <dbReference type="SAM" id="Phobius"/>
    </source>
</evidence>
<keyword evidence="2" id="KW-0472">Membrane</keyword>
<dbReference type="OMA" id="IPICQPG"/>
<dbReference type="GO" id="GO:0031930">
    <property type="term" value="P:mitochondria-nucleus signaling pathway"/>
    <property type="evidence" value="ECO:0007669"/>
    <property type="project" value="EnsemblFungi"/>
</dbReference>
<dbReference type="RefSeq" id="XP_003677266.1">
    <property type="nucleotide sequence ID" value="XM_003677218.1"/>
</dbReference>
<dbReference type="InParanoid" id="G0VHM9"/>
<reference evidence="3 4" key="1">
    <citation type="journal article" date="2011" name="Proc. Natl. Acad. Sci. U.S.A.">
        <title>Evolutionary erosion of yeast sex chromosomes by mating-type switching accidents.</title>
        <authorList>
            <person name="Gordon J.L."/>
            <person name="Armisen D."/>
            <person name="Proux-Wera E."/>
            <person name="Oheigeartaigh S.S."/>
            <person name="Byrne K.P."/>
            <person name="Wolfe K.H."/>
        </authorList>
    </citation>
    <scope>NUCLEOTIDE SEQUENCE [LARGE SCALE GENOMIC DNA]</scope>
    <source>
        <strain evidence="4">ATCC 76901 / BCRC 22586 / CBS 4309 / NBRC 1992 / NRRL Y-12630</strain>
    </source>
</reference>